<keyword evidence="9 20" id="KW-0418">Kinase</keyword>
<evidence type="ECO:0000256" key="12">
    <source>
        <dbReference type="ARBA" id="ARBA00023012"/>
    </source>
</evidence>
<evidence type="ECO:0000256" key="8">
    <source>
        <dbReference type="ARBA" id="ARBA00022741"/>
    </source>
</evidence>
<dbReference type="PROSITE" id="PS50110">
    <property type="entry name" value="RESPONSE_REGULATORY"/>
    <property type="match status" value="1"/>
</dbReference>
<dbReference type="SUPFAM" id="SSF47384">
    <property type="entry name" value="Homodimeric domain of signal transducing histidine kinase"/>
    <property type="match status" value="1"/>
</dbReference>
<dbReference type="InterPro" id="IPR003661">
    <property type="entry name" value="HisK_dim/P_dom"/>
</dbReference>
<keyword evidence="21" id="KW-1185">Reference proteome</keyword>
<keyword evidence="5 15" id="KW-0597">Phosphoprotein</keyword>
<feature type="domain" description="Histidine kinase" evidence="17">
    <location>
        <begin position="278"/>
        <end position="499"/>
    </location>
</feature>
<gene>
    <name evidence="20" type="ORF">NIES37_47960</name>
</gene>
<dbReference type="SMART" id="SM00388">
    <property type="entry name" value="HisKA"/>
    <property type="match status" value="1"/>
</dbReference>
<keyword evidence="11 16" id="KW-1133">Transmembrane helix</keyword>
<evidence type="ECO:0000256" key="9">
    <source>
        <dbReference type="ARBA" id="ARBA00022777"/>
    </source>
</evidence>
<evidence type="ECO:0000259" key="17">
    <source>
        <dbReference type="PROSITE" id="PS50109"/>
    </source>
</evidence>
<dbReference type="PROSITE" id="PS50109">
    <property type="entry name" value="HIS_KIN"/>
    <property type="match status" value="1"/>
</dbReference>
<evidence type="ECO:0000256" key="2">
    <source>
        <dbReference type="ARBA" id="ARBA00004370"/>
    </source>
</evidence>
<dbReference type="InterPro" id="IPR036097">
    <property type="entry name" value="HisK_dim/P_sf"/>
</dbReference>
<dbReference type="PROSITE" id="PS50885">
    <property type="entry name" value="HAMP"/>
    <property type="match status" value="1"/>
</dbReference>
<feature type="modified residue" description="4-aspartylphosphate" evidence="15">
    <location>
        <position position="573"/>
    </location>
</feature>
<evidence type="ECO:0000256" key="5">
    <source>
        <dbReference type="ARBA" id="ARBA00022553"/>
    </source>
</evidence>
<dbReference type="GO" id="GO:0016020">
    <property type="term" value="C:membrane"/>
    <property type="evidence" value="ECO:0007669"/>
    <property type="project" value="UniProtKB-SubCell"/>
</dbReference>
<dbReference type="GO" id="GO:0000155">
    <property type="term" value="F:phosphorelay sensor kinase activity"/>
    <property type="evidence" value="ECO:0007669"/>
    <property type="project" value="InterPro"/>
</dbReference>
<dbReference type="InterPro" id="IPR011006">
    <property type="entry name" value="CheY-like_superfamily"/>
</dbReference>
<keyword evidence="10" id="KW-0067">ATP-binding</keyword>
<dbReference type="GO" id="GO:0005524">
    <property type="term" value="F:ATP binding"/>
    <property type="evidence" value="ECO:0007669"/>
    <property type="project" value="UniProtKB-KW"/>
</dbReference>
<dbReference type="SMART" id="SM00304">
    <property type="entry name" value="HAMP"/>
    <property type="match status" value="1"/>
</dbReference>
<dbReference type="SUPFAM" id="SSF55874">
    <property type="entry name" value="ATPase domain of HSP90 chaperone/DNA topoisomerase II/histidine kinase"/>
    <property type="match status" value="1"/>
</dbReference>
<evidence type="ECO:0000256" key="13">
    <source>
        <dbReference type="ARBA" id="ARBA00023136"/>
    </source>
</evidence>
<dbReference type="InterPro" id="IPR003594">
    <property type="entry name" value="HATPase_dom"/>
</dbReference>
<evidence type="ECO:0000259" key="18">
    <source>
        <dbReference type="PROSITE" id="PS50110"/>
    </source>
</evidence>
<dbReference type="PANTHER" id="PTHR45339:SF1">
    <property type="entry name" value="HYBRID SIGNAL TRANSDUCTION HISTIDINE KINASE J"/>
    <property type="match status" value="1"/>
</dbReference>
<dbReference type="CDD" id="cd17546">
    <property type="entry name" value="REC_hyHK_CKI1_RcsC-like"/>
    <property type="match status" value="1"/>
</dbReference>
<dbReference type="CDD" id="cd06225">
    <property type="entry name" value="HAMP"/>
    <property type="match status" value="1"/>
</dbReference>
<dbReference type="PANTHER" id="PTHR45339">
    <property type="entry name" value="HYBRID SIGNAL TRANSDUCTION HISTIDINE KINASE J"/>
    <property type="match status" value="1"/>
</dbReference>
<evidence type="ECO:0000256" key="11">
    <source>
        <dbReference type="ARBA" id="ARBA00022989"/>
    </source>
</evidence>
<dbReference type="Gene3D" id="3.40.50.2300">
    <property type="match status" value="1"/>
</dbReference>
<comment type="subcellular location">
    <subcellularLocation>
        <location evidence="2">Membrane</location>
    </subcellularLocation>
</comment>
<dbReference type="RefSeq" id="WP_096579959.1">
    <property type="nucleotide sequence ID" value="NZ_CAWNJS010000001.1"/>
</dbReference>
<protein>
    <recommendedName>
        <fullName evidence="14">Circadian input-output histidine kinase CikA</fullName>
        <ecNumber evidence="4">2.7.13.3</ecNumber>
    </recommendedName>
</protein>
<dbReference type="InterPro" id="IPR001789">
    <property type="entry name" value="Sig_transdc_resp-reg_receiver"/>
</dbReference>
<organism evidence="20 21">
    <name type="scientific">Tolypothrix tenuis PCC 7101</name>
    <dbReference type="NCBI Taxonomy" id="231146"/>
    <lineage>
        <taxon>Bacteria</taxon>
        <taxon>Bacillati</taxon>
        <taxon>Cyanobacteriota</taxon>
        <taxon>Cyanophyceae</taxon>
        <taxon>Nostocales</taxon>
        <taxon>Tolypothrichaceae</taxon>
        <taxon>Tolypothrix</taxon>
    </lineage>
</organism>
<dbReference type="InterPro" id="IPR036890">
    <property type="entry name" value="HATPase_C_sf"/>
</dbReference>
<feature type="domain" description="Response regulatory" evidence="18">
    <location>
        <begin position="524"/>
        <end position="640"/>
    </location>
</feature>
<proteinExistence type="inferred from homology"/>
<accession>A0A1Z4N4X4</accession>
<dbReference type="InterPro" id="IPR004358">
    <property type="entry name" value="Sig_transdc_His_kin-like_C"/>
</dbReference>
<dbReference type="FunFam" id="1.10.287.130:FF:000004">
    <property type="entry name" value="Ethylene receptor 1"/>
    <property type="match status" value="1"/>
</dbReference>
<sequence length="737" mass="83172">MRITTKCIGSSLIVGGLVVSTLVGGDIFIRGAETTAQDTQTKNAQALTTILRINVALNNQVAALKDMILLRRDAVNLLKYQDALSAFITNLSELENLNPGVAAELNKIRDRHHLLAEVVTELTSQSQIDKPLELAQSQQDFRVINAFSRDIELYLNVLTQKLQQQYALDKQEFERFKHNTQLARQIIILSILLIFIGQLFLILLPVIRSIQQLQQGAVILGNGNLEYRLKIKTQDEIEELADAFNQMSATLAASYRSLELKKELADQANRAKSEFLANMSHELRTPLNGILGYAQILQRDISITTKQRDGLRIIHQCGSHLLTLINDILDLSKIEAQKMELSCHDFHFPAFLQSVVEICRIRAEQKSLSFIYQPSADLPTGISADEKRLRQVLINLLSNAIKFTETGGVQFTVTVLEKSTLSTKIRCQISDTGIGMSQSQTEKIFLPFEQAGDTHKQSEGTGLGLAISQKIVKLMGSKIHVKSELNQGSIFWMDLDLQESLDWMQSARMIADDKIVGIANGKRKVLIVDDKWENRSVIVNLLQEIGFEIAEATNGEEALEKTLQFLPDLIITDLAMPVMDGFELTRRLRKLPEFENLTIIVSSASVFESDEHKSIGVGADDFLPKPVQIEDLFLKLQQYLQVEWIYESLQLKETVEVIPVNPQISFNELIAIPSEELEQLFELAMRGNIKGIREQAEKLKQLDEKFIPFAQELLQLAKSFQIDKIKEFMQIYRGTQQ</sequence>
<keyword evidence="6" id="KW-0808">Transferase</keyword>
<dbReference type="EMBL" id="AP018248">
    <property type="protein sequence ID" value="BAZ00800.1"/>
    <property type="molecule type" value="Genomic_DNA"/>
</dbReference>
<evidence type="ECO:0000256" key="14">
    <source>
        <dbReference type="ARBA" id="ARBA00074306"/>
    </source>
</evidence>
<evidence type="ECO:0000259" key="19">
    <source>
        <dbReference type="PROSITE" id="PS50885"/>
    </source>
</evidence>
<dbReference type="SUPFAM" id="SSF52172">
    <property type="entry name" value="CheY-like"/>
    <property type="match status" value="1"/>
</dbReference>
<dbReference type="Pfam" id="PF00512">
    <property type="entry name" value="HisKA"/>
    <property type="match status" value="1"/>
</dbReference>
<name>A0A1Z4N4X4_9CYAN</name>
<dbReference type="Gene3D" id="1.10.287.130">
    <property type="match status" value="1"/>
</dbReference>
<evidence type="ECO:0000256" key="1">
    <source>
        <dbReference type="ARBA" id="ARBA00000085"/>
    </source>
</evidence>
<dbReference type="SUPFAM" id="SSF158472">
    <property type="entry name" value="HAMP domain-like"/>
    <property type="match status" value="1"/>
</dbReference>
<comment type="similarity">
    <text evidence="3">In the N-terminal section; belongs to the phytochrome family.</text>
</comment>
<dbReference type="SMART" id="SM00448">
    <property type="entry name" value="REC"/>
    <property type="match status" value="1"/>
</dbReference>
<dbReference type="KEGG" id="ttq:NIES37_47960"/>
<evidence type="ECO:0000256" key="7">
    <source>
        <dbReference type="ARBA" id="ARBA00022692"/>
    </source>
</evidence>
<reference evidence="20 21" key="1">
    <citation type="submission" date="2017-06" db="EMBL/GenBank/DDBJ databases">
        <title>Genome sequencing of cyanobaciteial culture collection at National Institute for Environmental Studies (NIES).</title>
        <authorList>
            <person name="Hirose Y."/>
            <person name="Shimura Y."/>
            <person name="Fujisawa T."/>
            <person name="Nakamura Y."/>
            <person name="Kawachi M."/>
        </authorList>
    </citation>
    <scope>NUCLEOTIDE SEQUENCE [LARGE SCALE GENOMIC DNA]</scope>
    <source>
        <strain evidence="20 21">NIES-37</strain>
    </source>
</reference>
<keyword evidence="8" id="KW-0547">Nucleotide-binding</keyword>
<keyword evidence="13 16" id="KW-0472">Membrane</keyword>
<evidence type="ECO:0000256" key="3">
    <source>
        <dbReference type="ARBA" id="ARBA00006402"/>
    </source>
</evidence>
<dbReference type="Pfam" id="PF02518">
    <property type="entry name" value="HATPase_c"/>
    <property type="match status" value="1"/>
</dbReference>
<evidence type="ECO:0000313" key="21">
    <source>
        <dbReference type="Proteomes" id="UP000218785"/>
    </source>
</evidence>
<comment type="catalytic activity">
    <reaction evidence="1">
        <text>ATP + protein L-histidine = ADP + protein N-phospho-L-histidine.</text>
        <dbReference type="EC" id="2.7.13.3"/>
    </reaction>
</comment>
<dbReference type="Gene3D" id="6.10.340.10">
    <property type="match status" value="1"/>
</dbReference>
<keyword evidence="12" id="KW-0902">Two-component regulatory system</keyword>
<evidence type="ECO:0000256" key="16">
    <source>
        <dbReference type="SAM" id="Phobius"/>
    </source>
</evidence>
<dbReference type="InterPro" id="IPR005467">
    <property type="entry name" value="His_kinase_dom"/>
</dbReference>
<dbReference type="PRINTS" id="PR00344">
    <property type="entry name" value="BCTRLSENSOR"/>
</dbReference>
<evidence type="ECO:0000256" key="10">
    <source>
        <dbReference type="ARBA" id="ARBA00022840"/>
    </source>
</evidence>
<feature type="transmembrane region" description="Helical" evidence="16">
    <location>
        <begin position="186"/>
        <end position="207"/>
    </location>
</feature>
<dbReference type="Proteomes" id="UP000218785">
    <property type="component" value="Chromosome"/>
</dbReference>
<feature type="domain" description="HAMP" evidence="19">
    <location>
        <begin position="204"/>
        <end position="256"/>
    </location>
</feature>
<evidence type="ECO:0000256" key="15">
    <source>
        <dbReference type="PROSITE-ProRule" id="PRU00169"/>
    </source>
</evidence>
<evidence type="ECO:0000313" key="20">
    <source>
        <dbReference type="EMBL" id="BAZ00800.1"/>
    </source>
</evidence>
<dbReference type="EC" id="2.7.13.3" evidence="4"/>
<dbReference type="CDD" id="cd16922">
    <property type="entry name" value="HATPase_EvgS-ArcB-TorS-like"/>
    <property type="match status" value="1"/>
</dbReference>
<dbReference type="Gene3D" id="3.30.565.10">
    <property type="entry name" value="Histidine kinase-like ATPase, C-terminal domain"/>
    <property type="match status" value="1"/>
</dbReference>
<dbReference type="CDD" id="cd00082">
    <property type="entry name" value="HisKA"/>
    <property type="match status" value="1"/>
</dbReference>
<evidence type="ECO:0000256" key="4">
    <source>
        <dbReference type="ARBA" id="ARBA00012438"/>
    </source>
</evidence>
<dbReference type="SMART" id="SM00387">
    <property type="entry name" value="HATPase_c"/>
    <property type="match status" value="1"/>
</dbReference>
<dbReference type="Pfam" id="PF00672">
    <property type="entry name" value="HAMP"/>
    <property type="match status" value="1"/>
</dbReference>
<dbReference type="FunFam" id="3.30.565.10:FF:000010">
    <property type="entry name" value="Sensor histidine kinase RcsC"/>
    <property type="match status" value="1"/>
</dbReference>
<dbReference type="AlphaFoldDB" id="A0A1Z4N4X4"/>
<dbReference type="InterPro" id="IPR003660">
    <property type="entry name" value="HAMP_dom"/>
</dbReference>
<keyword evidence="7 16" id="KW-0812">Transmembrane</keyword>
<evidence type="ECO:0000256" key="6">
    <source>
        <dbReference type="ARBA" id="ARBA00022679"/>
    </source>
</evidence>
<dbReference type="Pfam" id="PF00072">
    <property type="entry name" value="Response_reg"/>
    <property type="match status" value="1"/>
</dbReference>